<evidence type="ECO:0000313" key="3">
    <source>
        <dbReference type="Proteomes" id="UP000772434"/>
    </source>
</evidence>
<dbReference type="Proteomes" id="UP000772434">
    <property type="component" value="Unassembled WGS sequence"/>
</dbReference>
<dbReference type="AlphaFoldDB" id="A0A9P5P5A8"/>
<keyword evidence="3" id="KW-1185">Reference proteome</keyword>
<feature type="region of interest" description="Disordered" evidence="1">
    <location>
        <begin position="81"/>
        <end position="106"/>
    </location>
</feature>
<name>A0A9P5P5A8_9AGAR</name>
<evidence type="ECO:0000256" key="1">
    <source>
        <dbReference type="SAM" id="MobiDB-lite"/>
    </source>
</evidence>
<protein>
    <submittedName>
        <fullName evidence="2">Uncharacterized protein</fullName>
    </submittedName>
</protein>
<reference evidence="2" key="1">
    <citation type="submission" date="2020-11" db="EMBL/GenBank/DDBJ databases">
        <authorList>
            <consortium name="DOE Joint Genome Institute"/>
            <person name="Ahrendt S."/>
            <person name="Riley R."/>
            <person name="Andreopoulos W."/>
            <person name="Labutti K."/>
            <person name="Pangilinan J."/>
            <person name="Ruiz-Duenas F.J."/>
            <person name="Barrasa J.M."/>
            <person name="Sanchez-Garcia M."/>
            <person name="Camarero S."/>
            <person name="Miyauchi S."/>
            <person name="Serrano A."/>
            <person name="Linde D."/>
            <person name="Babiker R."/>
            <person name="Drula E."/>
            <person name="Ayuso-Fernandez I."/>
            <person name="Pacheco R."/>
            <person name="Padilla G."/>
            <person name="Ferreira P."/>
            <person name="Barriuso J."/>
            <person name="Kellner H."/>
            <person name="Castanera R."/>
            <person name="Alfaro M."/>
            <person name="Ramirez L."/>
            <person name="Pisabarro A.G."/>
            <person name="Kuo A."/>
            <person name="Tritt A."/>
            <person name="Lipzen A."/>
            <person name="He G."/>
            <person name="Yan M."/>
            <person name="Ng V."/>
            <person name="Cullen D."/>
            <person name="Martin F."/>
            <person name="Rosso M.-N."/>
            <person name="Henrissat B."/>
            <person name="Hibbett D."/>
            <person name="Martinez A.T."/>
            <person name="Grigoriev I.V."/>
        </authorList>
    </citation>
    <scope>NUCLEOTIDE SEQUENCE</scope>
    <source>
        <strain evidence="2">AH 40177</strain>
    </source>
</reference>
<gene>
    <name evidence="2" type="ORF">BDP27DRAFT_1434585</name>
</gene>
<accession>A0A9P5P5A8</accession>
<proteinExistence type="predicted"/>
<dbReference type="OrthoDB" id="2957687at2759"/>
<sequence>MTTIPSPETITISAFALPRTAPRPRVIPLYATVLQRRPRRKLTIHNNLSSEVCYKPYPRLIHPCPVPPIVVLPLPSSPSSRGNSVPALPLTPINEHAHDASSTDPSLTAADPVPILIPAPGNAMVAGMNWNPVLMKEYHCIAKEAITATRLDINVLLSEQDSTAWNNAHKCIETAIPQFQNHKNHWGANMLLRDQLKSIRDMQNKKQKKAGGNK</sequence>
<dbReference type="EMBL" id="JADNRY010000510">
    <property type="protein sequence ID" value="KAF9045863.1"/>
    <property type="molecule type" value="Genomic_DNA"/>
</dbReference>
<organism evidence="2 3">
    <name type="scientific">Rhodocollybia butyracea</name>
    <dbReference type="NCBI Taxonomy" id="206335"/>
    <lineage>
        <taxon>Eukaryota</taxon>
        <taxon>Fungi</taxon>
        <taxon>Dikarya</taxon>
        <taxon>Basidiomycota</taxon>
        <taxon>Agaricomycotina</taxon>
        <taxon>Agaricomycetes</taxon>
        <taxon>Agaricomycetidae</taxon>
        <taxon>Agaricales</taxon>
        <taxon>Marasmiineae</taxon>
        <taxon>Omphalotaceae</taxon>
        <taxon>Rhodocollybia</taxon>
    </lineage>
</organism>
<comment type="caution">
    <text evidence="2">The sequence shown here is derived from an EMBL/GenBank/DDBJ whole genome shotgun (WGS) entry which is preliminary data.</text>
</comment>
<evidence type="ECO:0000313" key="2">
    <source>
        <dbReference type="EMBL" id="KAF9045863.1"/>
    </source>
</evidence>